<evidence type="ECO:0000313" key="2">
    <source>
        <dbReference type="Proteomes" id="UP000624325"/>
    </source>
</evidence>
<comment type="caution">
    <text evidence="1">The sequence shown here is derived from an EMBL/GenBank/DDBJ whole genome shotgun (WGS) entry which is preliminary data.</text>
</comment>
<keyword evidence="2" id="KW-1185">Reference proteome</keyword>
<dbReference type="RefSeq" id="WP_203702597.1">
    <property type="nucleotide sequence ID" value="NZ_BAAALU010000001.1"/>
</dbReference>
<organism evidence="1 2">
    <name type="scientific">Asanoa iriomotensis</name>
    <dbReference type="NCBI Taxonomy" id="234613"/>
    <lineage>
        <taxon>Bacteria</taxon>
        <taxon>Bacillati</taxon>
        <taxon>Actinomycetota</taxon>
        <taxon>Actinomycetes</taxon>
        <taxon>Micromonosporales</taxon>
        <taxon>Micromonosporaceae</taxon>
        <taxon>Asanoa</taxon>
    </lineage>
</organism>
<name>A0ABQ4C1Q4_9ACTN</name>
<proteinExistence type="predicted"/>
<dbReference type="EMBL" id="BONC01000016">
    <property type="protein sequence ID" value="GIF56703.1"/>
    <property type="molecule type" value="Genomic_DNA"/>
</dbReference>
<gene>
    <name evidence="1" type="ORF">Air01nite_27980</name>
</gene>
<evidence type="ECO:0000313" key="1">
    <source>
        <dbReference type="EMBL" id="GIF56703.1"/>
    </source>
</evidence>
<dbReference type="Proteomes" id="UP000624325">
    <property type="component" value="Unassembled WGS sequence"/>
</dbReference>
<accession>A0ABQ4C1Q4</accession>
<reference evidence="1 2" key="1">
    <citation type="submission" date="2021-01" db="EMBL/GenBank/DDBJ databases">
        <title>Whole genome shotgun sequence of Asanoa iriomotensis NBRC 100142.</title>
        <authorList>
            <person name="Komaki H."/>
            <person name="Tamura T."/>
        </authorList>
    </citation>
    <scope>NUCLEOTIDE SEQUENCE [LARGE SCALE GENOMIC DNA]</scope>
    <source>
        <strain evidence="1 2">NBRC 100142</strain>
    </source>
</reference>
<sequence>MPDDLLRTVGALYEEHQQAAFPRRLYVVEPDGVEMVSLDSKVSGCVSTWLGNGGRIDDWWWDVLADCEQKLNRAIPALDGYEASYYQRLLDMTVLILENPADMQPG</sequence>
<protein>
    <submittedName>
        <fullName evidence="1">Uncharacterized protein</fullName>
    </submittedName>
</protein>